<dbReference type="InterPro" id="IPR029710">
    <property type="entry name" value="LIG4"/>
</dbReference>
<feature type="compositionally biased region" description="Low complexity" evidence="6">
    <location>
        <begin position="691"/>
        <end position="707"/>
    </location>
</feature>
<dbReference type="Gene3D" id="2.40.50.140">
    <property type="entry name" value="Nucleic acid-binding proteins"/>
    <property type="match status" value="1"/>
</dbReference>
<keyword evidence="9" id="KW-1185">Reference proteome</keyword>
<keyword evidence="3" id="KW-0547">Nucleotide-binding</keyword>
<evidence type="ECO:0000259" key="7">
    <source>
        <dbReference type="PROSITE" id="PS50160"/>
    </source>
</evidence>
<evidence type="ECO:0000256" key="1">
    <source>
        <dbReference type="ARBA" id="ARBA00007572"/>
    </source>
</evidence>
<dbReference type="GO" id="GO:0032807">
    <property type="term" value="C:DNA ligase IV complex"/>
    <property type="evidence" value="ECO:0007669"/>
    <property type="project" value="TreeGrafter"/>
</dbReference>
<feature type="domain" description="ATP-dependent DNA ligase family profile" evidence="7">
    <location>
        <begin position="392"/>
        <end position="535"/>
    </location>
</feature>
<dbReference type="AlphaFoldDB" id="A0A9W9WKY1"/>
<feature type="region of interest" description="Disordered" evidence="6">
    <location>
        <begin position="682"/>
        <end position="707"/>
    </location>
</feature>
<feature type="region of interest" description="Disordered" evidence="6">
    <location>
        <begin position="813"/>
        <end position="879"/>
    </location>
</feature>
<dbReference type="Gene3D" id="3.30.470.30">
    <property type="entry name" value="DNA ligase/mRNA capping enzyme"/>
    <property type="match status" value="1"/>
</dbReference>
<evidence type="ECO:0000313" key="8">
    <source>
        <dbReference type="EMBL" id="KAJ5466627.1"/>
    </source>
</evidence>
<evidence type="ECO:0000256" key="6">
    <source>
        <dbReference type="SAM" id="MobiDB-lite"/>
    </source>
</evidence>
<accession>A0A9W9WKY1</accession>
<dbReference type="InterPro" id="IPR012308">
    <property type="entry name" value="DNA_ligase_ATP-dep_N"/>
</dbReference>
<dbReference type="GeneID" id="81629428"/>
<dbReference type="InterPro" id="IPR012340">
    <property type="entry name" value="NA-bd_OB-fold"/>
</dbReference>
<feature type="compositionally biased region" description="Polar residues" evidence="6">
    <location>
        <begin position="862"/>
        <end position="872"/>
    </location>
</feature>
<organism evidence="8 9">
    <name type="scientific">Penicillium diatomitis</name>
    <dbReference type="NCBI Taxonomy" id="2819901"/>
    <lineage>
        <taxon>Eukaryota</taxon>
        <taxon>Fungi</taxon>
        <taxon>Dikarya</taxon>
        <taxon>Ascomycota</taxon>
        <taxon>Pezizomycotina</taxon>
        <taxon>Eurotiomycetes</taxon>
        <taxon>Eurotiomycetidae</taxon>
        <taxon>Eurotiales</taxon>
        <taxon>Aspergillaceae</taxon>
        <taxon>Penicillium</taxon>
    </lineage>
</organism>
<reference evidence="8" key="1">
    <citation type="submission" date="2022-12" db="EMBL/GenBank/DDBJ databases">
        <authorList>
            <person name="Petersen C."/>
        </authorList>
    </citation>
    <scope>NUCLEOTIDE SEQUENCE</scope>
    <source>
        <strain evidence="8">IBT 30728</strain>
    </source>
</reference>
<dbReference type="InterPro" id="IPR036599">
    <property type="entry name" value="DNA_ligase_N_sf"/>
</dbReference>
<comment type="similarity">
    <text evidence="1">Belongs to the ATP-dependent DNA ligase family.</text>
</comment>
<dbReference type="Proteomes" id="UP001148312">
    <property type="component" value="Unassembled WGS sequence"/>
</dbReference>
<dbReference type="Gene3D" id="1.10.3260.10">
    <property type="entry name" value="DNA ligase, ATP-dependent, N-terminal domain"/>
    <property type="match status" value="1"/>
</dbReference>
<dbReference type="GO" id="GO:0006297">
    <property type="term" value="P:nucleotide-excision repair, DNA gap filling"/>
    <property type="evidence" value="ECO:0007669"/>
    <property type="project" value="TreeGrafter"/>
</dbReference>
<reference evidence="8" key="2">
    <citation type="journal article" date="2023" name="IMA Fungus">
        <title>Comparative genomic study of the Penicillium genus elucidates a diverse pangenome and 15 lateral gene transfer events.</title>
        <authorList>
            <person name="Petersen C."/>
            <person name="Sorensen T."/>
            <person name="Nielsen M.R."/>
            <person name="Sondergaard T.E."/>
            <person name="Sorensen J.L."/>
            <person name="Fitzpatrick D.A."/>
            <person name="Frisvad J.C."/>
            <person name="Nielsen K.L."/>
        </authorList>
    </citation>
    <scope>NUCLEOTIDE SEQUENCE</scope>
    <source>
        <strain evidence="8">IBT 30728</strain>
    </source>
</reference>
<dbReference type="EMBL" id="JAPWDQ010000019">
    <property type="protein sequence ID" value="KAJ5466627.1"/>
    <property type="molecule type" value="Genomic_DNA"/>
</dbReference>
<sequence length="1086" mass="121190">MGFKFSFLCDLLSQLEQNEVVKATTVKRDATDYHTVAGWFNCHAARIHHPETDALAFLSCLLPEKRSDRVYGLQAASLARVIGRCLGLGSSRLAELGRWRSSGGPDLGQCVENVLRQTENSVDRNEAVTTEEIDQALDKIASRSRFSAPQARRQQAAVDVESALSPLYRRLSSRDAKWLTRMILKSYLPVTVPGEFALQKFHFLLPHLLQFQSSLEGALETLSLEPMNKYPPNPDRSIVPRLCSAALDHFKPRIGIKIGRPEYYKARSTKHCHDMARGRRMSMERKYDGEYCQFHVDLTNKQNPFKIFAKSGKDSTADRAAVVPTLTRCLDIGAPGCKFKHSCILEGELVVWSDELDGIADFHKLRRHLPRSGAYIGTESDSPPQPYEHLMVIFFDILLIDDNVCLRAPHFQRRLLLQDLVQLIPGRADLAEQDMIDFSEPSSRFWLEDKFAKAICQRWEGLVLKASDEPYFSIHAAGMNEQFGRWIKLKKDYIPGLGDTVDLAIVGASYNAQDAAALSSIRGLRWTHFLVGCLLNKDAVVQHGTRPHFRGIDVVDRHSMHWKILQLLNQLGQFQSRDPDSFNEVTIEMGRVSLPKVSVVFKKPFLVEVMGSGFEKPSGARYFSLRFPRILKIHDDRSLEEAASFQELQLLAENARAVPVDELSQEQNRWRVQLKVSGNGQNQYLAHESDSPTTTTSSTSTTTASYNSETTMSAHKAGIEILQMNDCAEKTPLIMADQSQDENVNPTSELVGHVKSQSSHNTGQATTHKRPLSEDGPSPNIPPAKKQVLEGSCAVVSPEFESQDDDQRLHHNEVSQGHAQGPQDNAAAEGHAQGPQDNEAPQTVAGTETNDHNSDNPGDARNINTQSGNSGQPGIDKFTKNLSPLMTIPVYLSGQPGDGVVPIGEQDSPSFSQFCQALLSERTLAVLSKSNPRAAFEETVYGIVLINVKVLSLAENVLKIRGGLKRAIANNPSSQVKKGRIFFVDHSLLNSGIEPDDKRFCLGETWRKLAHKCHYACFHWKVNDQVEGSEAPAQSDNTAGPWKRRSKILGREHPIMFYLRSDPADLAELGEFSKDRYMPPFKDTKR</sequence>
<proteinExistence type="inferred from homology"/>
<dbReference type="GO" id="GO:0003677">
    <property type="term" value="F:DNA binding"/>
    <property type="evidence" value="ECO:0007669"/>
    <property type="project" value="InterPro"/>
</dbReference>
<dbReference type="GO" id="GO:0006310">
    <property type="term" value="P:DNA recombination"/>
    <property type="evidence" value="ECO:0007669"/>
    <property type="project" value="InterPro"/>
</dbReference>
<comment type="caution">
    <text evidence="8">The sequence shown here is derived from an EMBL/GenBank/DDBJ whole genome shotgun (WGS) entry which is preliminary data.</text>
</comment>
<dbReference type="Pfam" id="PF04675">
    <property type="entry name" value="DNA_ligase_A_N"/>
    <property type="match status" value="1"/>
</dbReference>
<dbReference type="GO" id="GO:0003910">
    <property type="term" value="F:DNA ligase (ATP) activity"/>
    <property type="evidence" value="ECO:0007669"/>
    <property type="project" value="InterPro"/>
</dbReference>
<feature type="compositionally biased region" description="Polar residues" evidence="6">
    <location>
        <begin position="755"/>
        <end position="766"/>
    </location>
</feature>
<keyword evidence="5" id="KW-0539">Nucleus</keyword>
<dbReference type="GO" id="GO:0006303">
    <property type="term" value="P:double-strand break repair via nonhomologous end joining"/>
    <property type="evidence" value="ECO:0007669"/>
    <property type="project" value="TreeGrafter"/>
</dbReference>
<evidence type="ECO:0000256" key="4">
    <source>
        <dbReference type="ARBA" id="ARBA00022840"/>
    </source>
</evidence>
<dbReference type="PANTHER" id="PTHR45997">
    <property type="entry name" value="DNA LIGASE 4"/>
    <property type="match status" value="1"/>
</dbReference>
<evidence type="ECO:0000256" key="3">
    <source>
        <dbReference type="ARBA" id="ARBA00022741"/>
    </source>
</evidence>
<dbReference type="RefSeq" id="XP_056785673.1">
    <property type="nucleotide sequence ID" value="XM_056939178.1"/>
</dbReference>
<protein>
    <recommendedName>
        <fullName evidence="7">ATP-dependent DNA ligase family profile domain-containing protein</fullName>
    </recommendedName>
</protein>
<dbReference type="GO" id="GO:0005524">
    <property type="term" value="F:ATP binding"/>
    <property type="evidence" value="ECO:0007669"/>
    <property type="project" value="UniProtKB-KW"/>
</dbReference>
<feature type="compositionally biased region" description="Polar residues" evidence="6">
    <location>
        <begin position="835"/>
        <end position="848"/>
    </location>
</feature>
<evidence type="ECO:0000256" key="5">
    <source>
        <dbReference type="ARBA" id="ARBA00023242"/>
    </source>
</evidence>
<gene>
    <name evidence="8" type="ORF">N7539_009583</name>
</gene>
<dbReference type="Pfam" id="PF01068">
    <property type="entry name" value="DNA_ligase_A_M"/>
    <property type="match status" value="1"/>
</dbReference>
<dbReference type="CDD" id="cd08039">
    <property type="entry name" value="Adenylation_DNA_ligase_Fungal"/>
    <property type="match status" value="1"/>
</dbReference>
<dbReference type="SUPFAM" id="SSF56091">
    <property type="entry name" value="DNA ligase/mRNA capping enzyme, catalytic domain"/>
    <property type="match status" value="1"/>
</dbReference>
<dbReference type="InterPro" id="IPR012310">
    <property type="entry name" value="DNA_ligase_ATP-dep_cent"/>
</dbReference>
<keyword evidence="4" id="KW-0067">ATP-binding</keyword>
<evidence type="ECO:0000313" key="9">
    <source>
        <dbReference type="Proteomes" id="UP001148312"/>
    </source>
</evidence>
<dbReference type="PANTHER" id="PTHR45997:SF2">
    <property type="entry name" value="ATP DEPENDENT DNA LIGASE DOMAIN PROTEIN (AFU_ORTHOLOGUE AFUA_5G02430)"/>
    <property type="match status" value="1"/>
</dbReference>
<keyword evidence="2" id="KW-0436">Ligase</keyword>
<name>A0A9W9WKY1_9EURO</name>
<feature type="region of interest" description="Disordered" evidence="6">
    <location>
        <begin position="741"/>
        <end position="790"/>
    </location>
</feature>
<evidence type="ECO:0000256" key="2">
    <source>
        <dbReference type="ARBA" id="ARBA00022598"/>
    </source>
</evidence>
<dbReference type="PROSITE" id="PS50160">
    <property type="entry name" value="DNA_LIGASE_A3"/>
    <property type="match status" value="1"/>
</dbReference>